<reference evidence="3" key="1">
    <citation type="journal article" date="2023" name="Mol. Biol. Evol.">
        <title>Third-Generation Sequencing Reveals the Adaptive Role of the Epigenome in Three Deep-Sea Polychaetes.</title>
        <authorList>
            <person name="Perez M."/>
            <person name="Aroh O."/>
            <person name="Sun Y."/>
            <person name="Lan Y."/>
            <person name="Juniper S.K."/>
            <person name="Young C.R."/>
            <person name="Angers B."/>
            <person name="Qian P.Y."/>
        </authorList>
    </citation>
    <scope>NUCLEOTIDE SEQUENCE</scope>
    <source>
        <strain evidence="3">R07B-5</strain>
    </source>
</reference>
<dbReference type="InterPro" id="IPR032379">
    <property type="entry name" value="DUF4874"/>
</dbReference>
<evidence type="ECO:0000313" key="4">
    <source>
        <dbReference type="Proteomes" id="UP001209878"/>
    </source>
</evidence>
<proteinExistence type="predicted"/>
<dbReference type="Pfam" id="PF16116">
    <property type="entry name" value="DUF4832"/>
    <property type="match status" value="1"/>
</dbReference>
<dbReference type="Pfam" id="PF16173">
    <property type="entry name" value="DUF4874"/>
    <property type="match status" value="1"/>
</dbReference>
<accession>A0AAD9KRL9</accession>
<protein>
    <recommendedName>
        <fullName evidence="5">DUF4832 domain-containing protein</fullName>
    </recommendedName>
</protein>
<dbReference type="Proteomes" id="UP001209878">
    <property type="component" value="Unassembled WGS sequence"/>
</dbReference>
<organism evidence="3 4">
    <name type="scientific">Ridgeia piscesae</name>
    <name type="common">Tubeworm</name>
    <dbReference type="NCBI Taxonomy" id="27915"/>
    <lineage>
        <taxon>Eukaryota</taxon>
        <taxon>Metazoa</taxon>
        <taxon>Spiralia</taxon>
        <taxon>Lophotrochozoa</taxon>
        <taxon>Annelida</taxon>
        <taxon>Polychaeta</taxon>
        <taxon>Sedentaria</taxon>
        <taxon>Canalipalpata</taxon>
        <taxon>Sabellida</taxon>
        <taxon>Siboglinidae</taxon>
        <taxon>Ridgeia</taxon>
    </lineage>
</organism>
<dbReference type="EMBL" id="JAODUO010000665">
    <property type="protein sequence ID" value="KAK2176373.1"/>
    <property type="molecule type" value="Genomic_DNA"/>
</dbReference>
<sequence length="387" mass="43384">MPADGQSPYGDATKDQILTHIDQLAPIFRDYDDVIDVVQVGFIGVWGDWYYTTYFGPPEDRVFQSPNIDGLTPQQWQDRKDVLTAHLDNLPETIAVSVRTPRFKTVLYNEDATTEAERTGRTDKGRVGHHNNAFVTSSTDSGTYQCKLTEYRYLRVDTQHVPIGGESYAKSYNEPLDRYKCPTATREMRQLHYSYFNLDSSTDVLNSWRADGCFDGIRLSLGYRLVLKQAVLPVNAEQGGKFCFRLELENVGYAAPYKAKTLNIMLRNKSSGQLYSVEMDDDLMGWLPGKTIVIDNAANMPVDIPAGTYEMLLAIKDKVAPQFSDYNILLANDGVPEPRKGLNNLKHDLVVGDTGAAADDACSYLVTVATQPDSNYTRVHDFTPSVR</sequence>
<dbReference type="AlphaFoldDB" id="A0AAD9KRL9"/>
<dbReference type="InterPro" id="IPR032267">
    <property type="entry name" value="DUF4832"/>
</dbReference>
<evidence type="ECO:0008006" key="5">
    <source>
        <dbReference type="Google" id="ProtNLM"/>
    </source>
</evidence>
<keyword evidence="4" id="KW-1185">Reference proteome</keyword>
<feature type="domain" description="DUF4832" evidence="1">
    <location>
        <begin position="126"/>
        <end position="332"/>
    </location>
</feature>
<feature type="domain" description="DUF4874" evidence="2">
    <location>
        <begin position="8"/>
        <end position="102"/>
    </location>
</feature>
<evidence type="ECO:0000259" key="2">
    <source>
        <dbReference type="Pfam" id="PF16173"/>
    </source>
</evidence>
<evidence type="ECO:0000313" key="3">
    <source>
        <dbReference type="EMBL" id="KAK2176373.1"/>
    </source>
</evidence>
<evidence type="ECO:0000259" key="1">
    <source>
        <dbReference type="Pfam" id="PF16116"/>
    </source>
</evidence>
<comment type="caution">
    <text evidence="3">The sequence shown here is derived from an EMBL/GenBank/DDBJ whole genome shotgun (WGS) entry which is preliminary data.</text>
</comment>
<gene>
    <name evidence="3" type="ORF">NP493_665g01024</name>
</gene>
<name>A0AAD9KRL9_RIDPI</name>